<dbReference type="CDD" id="cd00167">
    <property type="entry name" value="SANT"/>
    <property type="match status" value="1"/>
</dbReference>
<dbReference type="GO" id="GO:0005634">
    <property type="term" value="C:nucleus"/>
    <property type="evidence" value="ECO:0007669"/>
    <property type="project" value="UniProtKB-SubCell"/>
</dbReference>
<evidence type="ECO:0000256" key="3">
    <source>
        <dbReference type="ARBA" id="ARBA00023242"/>
    </source>
</evidence>
<evidence type="ECO:0000259" key="4">
    <source>
        <dbReference type="PROSITE" id="PS50090"/>
    </source>
</evidence>
<evidence type="ECO:0000259" key="5">
    <source>
        <dbReference type="PROSITE" id="PS51294"/>
    </source>
</evidence>
<dbReference type="InterPro" id="IPR052245">
    <property type="entry name" value="Plant_Stress_Dev_TF"/>
</dbReference>
<dbReference type="InterPro" id="IPR017930">
    <property type="entry name" value="Myb_dom"/>
</dbReference>
<dbReference type="EMBL" id="JAYMYS010000003">
    <property type="protein sequence ID" value="KAK7401224.1"/>
    <property type="molecule type" value="Genomic_DNA"/>
</dbReference>
<dbReference type="GO" id="GO:0003677">
    <property type="term" value="F:DNA binding"/>
    <property type="evidence" value="ECO:0007669"/>
    <property type="project" value="UniProtKB-KW"/>
</dbReference>
<proteinExistence type="predicted"/>
<reference evidence="6 7" key="1">
    <citation type="submission" date="2024-01" db="EMBL/GenBank/DDBJ databases">
        <title>The genomes of 5 underutilized Papilionoideae crops provide insights into root nodulation and disease resistanc.</title>
        <authorList>
            <person name="Jiang F."/>
        </authorList>
    </citation>
    <scope>NUCLEOTIDE SEQUENCE [LARGE SCALE GENOMIC DNA]</scope>
    <source>
        <strain evidence="6">DUOXIRENSHENG_FW03</strain>
        <tissue evidence="6">Leaves</tissue>
    </source>
</reference>
<dbReference type="InterPro" id="IPR009057">
    <property type="entry name" value="Homeodomain-like_sf"/>
</dbReference>
<evidence type="ECO:0000256" key="1">
    <source>
        <dbReference type="ARBA" id="ARBA00004123"/>
    </source>
</evidence>
<feature type="domain" description="Myb-like" evidence="4">
    <location>
        <begin position="45"/>
        <end position="96"/>
    </location>
</feature>
<keyword evidence="7" id="KW-1185">Reference proteome</keyword>
<dbReference type="Gene3D" id="1.10.10.60">
    <property type="entry name" value="Homeodomain-like"/>
    <property type="match status" value="1"/>
</dbReference>
<dbReference type="PANTHER" id="PTHR44191">
    <property type="entry name" value="TRANSCRIPTION FACTOR KUA1"/>
    <property type="match status" value="1"/>
</dbReference>
<dbReference type="AlphaFoldDB" id="A0AAN9SVS4"/>
<feature type="domain" description="HTH myb-type" evidence="5">
    <location>
        <begin position="48"/>
        <end position="100"/>
    </location>
</feature>
<dbReference type="SUPFAM" id="SSF46689">
    <property type="entry name" value="Homeodomain-like"/>
    <property type="match status" value="1"/>
</dbReference>
<keyword evidence="3" id="KW-0539">Nucleus</keyword>
<name>A0AAN9SVS4_PSOTE</name>
<dbReference type="GO" id="GO:0006355">
    <property type="term" value="P:regulation of DNA-templated transcription"/>
    <property type="evidence" value="ECO:0007669"/>
    <property type="project" value="UniProtKB-ARBA"/>
</dbReference>
<gene>
    <name evidence="6" type="ORF">VNO78_12548</name>
</gene>
<keyword evidence="2" id="KW-0238">DNA-binding</keyword>
<dbReference type="InterPro" id="IPR001005">
    <property type="entry name" value="SANT/Myb"/>
</dbReference>
<sequence length="135" mass="15722">MEWEGKLIELPSSWADPKNLISPIPKEEQQHNTTAHDHLPISIHDLPLNKKRWSQEEHWLFIQGLALHGKGNWKSITRVVKTRTSTQMASHARNTLIISLQSGKAKEEVYMTHSMFKCLTKMTRRIRFHLPILLP</sequence>
<comment type="subcellular location">
    <subcellularLocation>
        <location evidence="1">Nucleus</location>
    </subcellularLocation>
</comment>
<comment type="caution">
    <text evidence="6">The sequence shown here is derived from an EMBL/GenBank/DDBJ whole genome shotgun (WGS) entry which is preliminary data.</text>
</comment>
<evidence type="ECO:0000256" key="2">
    <source>
        <dbReference type="ARBA" id="ARBA00023125"/>
    </source>
</evidence>
<dbReference type="Pfam" id="PF00249">
    <property type="entry name" value="Myb_DNA-binding"/>
    <property type="match status" value="1"/>
</dbReference>
<protein>
    <submittedName>
        <fullName evidence="6">Uncharacterized protein</fullName>
    </submittedName>
</protein>
<evidence type="ECO:0000313" key="7">
    <source>
        <dbReference type="Proteomes" id="UP001386955"/>
    </source>
</evidence>
<dbReference type="SMART" id="SM00717">
    <property type="entry name" value="SANT"/>
    <property type="match status" value="1"/>
</dbReference>
<evidence type="ECO:0000313" key="6">
    <source>
        <dbReference type="EMBL" id="KAK7401224.1"/>
    </source>
</evidence>
<dbReference type="PROSITE" id="PS50090">
    <property type="entry name" value="MYB_LIKE"/>
    <property type="match status" value="1"/>
</dbReference>
<dbReference type="PANTHER" id="PTHR44191:SF62">
    <property type="entry name" value="OS04G0341900 PROTEIN"/>
    <property type="match status" value="1"/>
</dbReference>
<dbReference type="PROSITE" id="PS51294">
    <property type="entry name" value="HTH_MYB"/>
    <property type="match status" value="1"/>
</dbReference>
<organism evidence="6 7">
    <name type="scientific">Psophocarpus tetragonolobus</name>
    <name type="common">Winged bean</name>
    <name type="synonym">Dolichos tetragonolobus</name>
    <dbReference type="NCBI Taxonomy" id="3891"/>
    <lineage>
        <taxon>Eukaryota</taxon>
        <taxon>Viridiplantae</taxon>
        <taxon>Streptophyta</taxon>
        <taxon>Embryophyta</taxon>
        <taxon>Tracheophyta</taxon>
        <taxon>Spermatophyta</taxon>
        <taxon>Magnoliopsida</taxon>
        <taxon>eudicotyledons</taxon>
        <taxon>Gunneridae</taxon>
        <taxon>Pentapetalae</taxon>
        <taxon>rosids</taxon>
        <taxon>fabids</taxon>
        <taxon>Fabales</taxon>
        <taxon>Fabaceae</taxon>
        <taxon>Papilionoideae</taxon>
        <taxon>50 kb inversion clade</taxon>
        <taxon>NPAAA clade</taxon>
        <taxon>indigoferoid/millettioid clade</taxon>
        <taxon>Phaseoleae</taxon>
        <taxon>Psophocarpus</taxon>
    </lineage>
</organism>
<dbReference type="Proteomes" id="UP001386955">
    <property type="component" value="Unassembled WGS sequence"/>
</dbReference>
<accession>A0AAN9SVS4</accession>